<gene>
    <name evidence="2" type="ORF">BJ987_007017</name>
</gene>
<dbReference type="InterPro" id="IPR005509">
    <property type="entry name" value="AfsA_hotdog_dom"/>
</dbReference>
<dbReference type="NCBIfam" id="NF041195">
    <property type="entry name" value="ScbA_BarX_GamBu"/>
    <property type="match status" value="1"/>
</dbReference>
<sequence>MTQTSAVTATHLRTVSRVLAHRCAVSEVFVTSMDRLGADEFLVGAQLPRMHAYYGDHVGALGLRHDPLAVMEAARQAAIASTHEFFGVPTEMAFMVRTFNGTGSDTAVWETGAAPADLVLNVRVSARHERGGVPHGLDLVLEIACDDAPMMTVDGSFSWITPPRWVGMRRTFRNSLGLGPFRGSGPLTERAPAASVGRENRRNVVIGAPRLDGRTARAALVADLTHPFLFDHQLDHVPGSLLIEAARQTALTLLPDLPRLLSVASAFDRFVELDRPAECVAEIVESEIHPTVVRCAIEQAGAVAARIDLEFGADTVVSALDGNP</sequence>
<keyword evidence="3" id="KW-1185">Reference proteome</keyword>
<dbReference type="EMBL" id="JAGGMR010000001">
    <property type="protein sequence ID" value="MBP2194116.1"/>
    <property type="molecule type" value="Genomic_DNA"/>
</dbReference>
<feature type="domain" description="A-factor biosynthesis hotdog" evidence="1">
    <location>
        <begin position="196"/>
        <end position="310"/>
    </location>
</feature>
<accession>A0ABS4QQY2</accession>
<comment type="caution">
    <text evidence="2">The sequence shown here is derived from an EMBL/GenBank/DDBJ whole genome shotgun (WGS) entry which is preliminary data.</text>
</comment>
<evidence type="ECO:0000313" key="3">
    <source>
        <dbReference type="Proteomes" id="UP001519325"/>
    </source>
</evidence>
<dbReference type="RefSeq" id="WP_209897285.1">
    <property type="nucleotide sequence ID" value="NZ_JAGGMR010000001.1"/>
</dbReference>
<dbReference type="Pfam" id="PF03756">
    <property type="entry name" value="AfsA"/>
    <property type="match status" value="2"/>
</dbReference>
<protein>
    <recommendedName>
        <fullName evidence="1">A-factor biosynthesis hotdog domain-containing protein</fullName>
    </recommendedName>
</protein>
<dbReference type="Proteomes" id="UP001519325">
    <property type="component" value="Unassembled WGS sequence"/>
</dbReference>
<reference evidence="2 3" key="1">
    <citation type="submission" date="2021-03" db="EMBL/GenBank/DDBJ databases">
        <title>Sequencing the genomes of 1000 actinobacteria strains.</title>
        <authorList>
            <person name="Klenk H.-P."/>
        </authorList>
    </citation>
    <scope>NUCLEOTIDE SEQUENCE [LARGE SCALE GENOMIC DNA]</scope>
    <source>
        <strain evidence="2 3">DSM 45516</strain>
    </source>
</reference>
<name>A0ABS4QQY2_9NOCA</name>
<evidence type="ECO:0000259" key="1">
    <source>
        <dbReference type="Pfam" id="PF03756"/>
    </source>
</evidence>
<dbReference type="InterPro" id="IPR047757">
    <property type="entry name" value="AfsA-like"/>
</dbReference>
<feature type="domain" description="A-factor biosynthesis hotdog" evidence="1">
    <location>
        <begin position="21"/>
        <end position="154"/>
    </location>
</feature>
<proteinExistence type="predicted"/>
<organism evidence="2 3">
    <name type="scientific">Nocardia goodfellowii</name>
    <dbReference type="NCBI Taxonomy" id="882446"/>
    <lineage>
        <taxon>Bacteria</taxon>
        <taxon>Bacillati</taxon>
        <taxon>Actinomycetota</taxon>
        <taxon>Actinomycetes</taxon>
        <taxon>Mycobacteriales</taxon>
        <taxon>Nocardiaceae</taxon>
        <taxon>Nocardia</taxon>
    </lineage>
</organism>
<evidence type="ECO:0000313" key="2">
    <source>
        <dbReference type="EMBL" id="MBP2194116.1"/>
    </source>
</evidence>